<accession>A0ABT7WKQ5</accession>
<protein>
    <submittedName>
        <fullName evidence="2">Arc family DNA-binding protein</fullName>
    </submittedName>
</protein>
<dbReference type="InterPro" id="IPR005569">
    <property type="entry name" value="Arc_DNA-bd_dom"/>
</dbReference>
<dbReference type="Proteomes" id="UP001168524">
    <property type="component" value="Unassembled WGS sequence"/>
</dbReference>
<gene>
    <name evidence="2" type="ORF">QTA56_03330</name>
</gene>
<name>A0ABT7WKQ5_9GAMM</name>
<proteinExistence type="predicted"/>
<keyword evidence="2" id="KW-0238">DNA-binding</keyword>
<reference evidence="2" key="1">
    <citation type="submission" date="2023-06" db="EMBL/GenBank/DDBJ databases">
        <title>Two novel species of Acinetobacter isolated from motorbike repairing workshop in Vietnam.</title>
        <authorList>
            <person name="Le N.T.T."/>
        </authorList>
    </citation>
    <scope>NUCLEOTIDE SEQUENCE</scope>
    <source>
        <strain evidence="2">VNH17</strain>
    </source>
</reference>
<dbReference type="SUPFAM" id="SSF47598">
    <property type="entry name" value="Ribbon-helix-helix"/>
    <property type="match status" value="1"/>
</dbReference>
<dbReference type="RefSeq" id="WP_267979523.1">
    <property type="nucleotide sequence ID" value="NZ_JAPQKF010000001.1"/>
</dbReference>
<organism evidence="2 3">
    <name type="scientific">Acinetobacter thutiue</name>
    <dbReference type="NCBI Taxonomy" id="2998078"/>
    <lineage>
        <taxon>Bacteria</taxon>
        <taxon>Pseudomonadati</taxon>
        <taxon>Pseudomonadota</taxon>
        <taxon>Gammaproteobacteria</taxon>
        <taxon>Moraxellales</taxon>
        <taxon>Moraxellaceae</taxon>
        <taxon>Acinetobacter</taxon>
    </lineage>
</organism>
<evidence type="ECO:0000259" key="1">
    <source>
        <dbReference type="Pfam" id="PF03869"/>
    </source>
</evidence>
<evidence type="ECO:0000313" key="3">
    <source>
        <dbReference type="Proteomes" id="UP001168524"/>
    </source>
</evidence>
<dbReference type="Gene3D" id="1.10.1220.10">
    <property type="entry name" value="Met repressor-like"/>
    <property type="match status" value="1"/>
</dbReference>
<evidence type="ECO:0000313" key="2">
    <source>
        <dbReference type="EMBL" id="MDN0013272.1"/>
    </source>
</evidence>
<sequence>MSREDPQLKVRLPQELKDKITESASNLGRSINADVVARLEQSFSHNESTRSLIQDAVILAIKAIQEDPNLLNNPKVTVVSQDASEEESNSITLIKKIRGDSTSET</sequence>
<dbReference type="InterPro" id="IPR013321">
    <property type="entry name" value="Arc_rbn_hlx_hlx"/>
</dbReference>
<dbReference type="InterPro" id="IPR010985">
    <property type="entry name" value="Ribbon_hlx_hlx"/>
</dbReference>
<keyword evidence="3" id="KW-1185">Reference proteome</keyword>
<dbReference type="GO" id="GO:0003677">
    <property type="term" value="F:DNA binding"/>
    <property type="evidence" value="ECO:0007669"/>
    <property type="project" value="UniProtKB-KW"/>
</dbReference>
<dbReference type="Pfam" id="PF03869">
    <property type="entry name" value="Arc"/>
    <property type="match status" value="1"/>
</dbReference>
<dbReference type="EMBL" id="JAUDZE010000001">
    <property type="protein sequence ID" value="MDN0013272.1"/>
    <property type="molecule type" value="Genomic_DNA"/>
</dbReference>
<feature type="domain" description="Arc-like DNA binding" evidence="1">
    <location>
        <begin position="2"/>
        <end position="45"/>
    </location>
</feature>
<comment type="caution">
    <text evidence="2">The sequence shown here is derived from an EMBL/GenBank/DDBJ whole genome shotgun (WGS) entry which is preliminary data.</text>
</comment>